<dbReference type="AlphaFoldDB" id="A0A7W6NJV7"/>
<feature type="signal peptide" evidence="1">
    <location>
        <begin position="1"/>
        <end position="21"/>
    </location>
</feature>
<organism evidence="2 3">
    <name type="scientific">Gellertiella hungarica</name>
    <dbReference type="NCBI Taxonomy" id="1572859"/>
    <lineage>
        <taxon>Bacteria</taxon>
        <taxon>Pseudomonadati</taxon>
        <taxon>Pseudomonadota</taxon>
        <taxon>Alphaproteobacteria</taxon>
        <taxon>Hyphomicrobiales</taxon>
        <taxon>Rhizobiaceae</taxon>
        <taxon>Gellertiella</taxon>
    </lineage>
</organism>
<dbReference type="RefSeq" id="WP_183365429.1">
    <property type="nucleotide sequence ID" value="NZ_JACIEZ010000002.1"/>
</dbReference>
<reference evidence="2 3" key="1">
    <citation type="submission" date="2020-08" db="EMBL/GenBank/DDBJ databases">
        <title>Genomic Encyclopedia of Type Strains, Phase IV (KMG-IV): sequencing the most valuable type-strain genomes for metagenomic binning, comparative biology and taxonomic classification.</title>
        <authorList>
            <person name="Goeker M."/>
        </authorList>
    </citation>
    <scope>NUCLEOTIDE SEQUENCE [LARGE SCALE GENOMIC DNA]</scope>
    <source>
        <strain evidence="2 3">DSM 29853</strain>
    </source>
</reference>
<sequence length="130" mass="13928">MLKGTLIFASVLALSAQAALAESVSVPAGETSAIIDFTNLDDACQTIGKPRGKVERQPKHGKVTFQWISLTLDEDYGSCKGKHAKALRVLYTPDSGYRGADSFKVGATMPAYEDGSGSRYYGDAFELTVE</sequence>
<proteinExistence type="predicted"/>
<dbReference type="EMBL" id="JACIEZ010000002">
    <property type="protein sequence ID" value="MBB4064193.1"/>
    <property type="molecule type" value="Genomic_DNA"/>
</dbReference>
<name>A0A7W6NJV7_9HYPH</name>
<gene>
    <name evidence="2" type="ORF">GGR23_001370</name>
</gene>
<keyword evidence="1" id="KW-0732">Signal</keyword>
<evidence type="ECO:0000256" key="1">
    <source>
        <dbReference type="SAM" id="SignalP"/>
    </source>
</evidence>
<evidence type="ECO:0000313" key="3">
    <source>
        <dbReference type="Proteomes" id="UP000528286"/>
    </source>
</evidence>
<keyword evidence="3" id="KW-1185">Reference proteome</keyword>
<evidence type="ECO:0000313" key="2">
    <source>
        <dbReference type="EMBL" id="MBB4064193.1"/>
    </source>
</evidence>
<accession>A0A7W6NJV7</accession>
<feature type="chain" id="PRO_5030937780" evidence="1">
    <location>
        <begin position="22"/>
        <end position="130"/>
    </location>
</feature>
<protein>
    <submittedName>
        <fullName evidence="2">Uncharacterized protein</fullName>
    </submittedName>
</protein>
<dbReference type="Proteomes" id="UP000528286">
    <property type="component" value="Unassembled WGS sequence"/>
</dbReference>
<comment type="caution">
    <text evidence="2">The sequence shown here is derived from an EMBL/GenBank/DDBJ whole genome shotgun (WGS) entry which is preliminary data.</text>
</comment>